<dbReference type="EMBL" id="ML736254">
    <property type="protein sequence ID" value="KAE8375736.1"/>
    <property type="molecule type" value="Genomic_DNA"/>
</dbReference>
<accession>A0A5N7B2C9</accession>
<dbReference type="SUPFAM" id="SSF56059">
    <property type="entry name" value="Glutathione synthetase ATP-binding domain-like"/>
    <property type="match status" value="1"/>
</dbReference>
<organism evidence="1 2">
    <name type="scientific">Aspergillus bertholletiae</name>
    <dbReference type="NCBI Taxonomy" id="1226010"/>
    <lineage>
        <taxon>Eukaryota</taxon>
        <taxon>Fungi</taxon>
        <taxon>Dikarya</taxon>
        <taxon>Ascomycota</taxon>
        <taxon>Pezizomycotina</taxon>
        <taxon>Eurotiomycetes</taxon>
        <taxon>Eurotiomycetidae</taxon>
        <taxon>Eurotiales</taxon>
        <taxon>Aspergillaceae</taxon>
        <taxon>Aspergillus</taxon>
        <taxon>Aspergillus subgen. Circumdati</taxon>
    </lineage>
</organism>
<protein>
    <submittedName>
        <fullName evidence="1">Uncharacterized protein</fullName>
    </submittedName>
</protein>
<gene>
    <name evidence="1" type="ORF">BDV26DRAFT_299493</name>
</gene>
<dbReference type="Proteomes" id="UP000326198">
    <property type="component" value="Unassembled WGS sequence"/>
</dbReference>
<evidence type="ECO:0000313" key="1">
    <source>
        <dbReference type="EMBL" id="KAE8375736.1"/>
    </source>
</evidence>
<sequence length="504" mass="56281">MKFPTAGQLQQVHLGIGPKRYQPVTSYQGEKDIYTQEHEILQASILRHCPAHLWYHGSNEASCPRPILITTKHQQQLEQLHNALITAIVDIVKRWWSDQDARFPERMPLTGDEEALLQWLEQQESHNGVPYEARLGSWRPDFLVGDYSNDIPSETFRLTEINARFCFNGFMHQAYGQEGLSDLGAGRNGPIHATDSSKILNGLLSLFNPDLPLYLLKGQEPGIDIHMFVDFVSRHVGIKPRLITPADLRLIPDPQSKSGFKLCCLRQDQQNGSPVEEPSLLVTSAGEAVEEIHQVGLELHQHELFGLSPEMLREVSLRCFNDMRTVLLVHDKRMLGIIQQEIPTLVARDVLTPAQGEILKNGIADSFIPGSSELDQLIQASADSPELRKEYLLKPIRGGKGAGIIFGDEVGPSEWLSTLERLRSPGFVSGSTMYVVQRRVWPHLYDVILKASGDVGQYPLIGTYHTTNGQLLGLGTWRSSPDRICAVSHGGAWICSVLDENAES</sequence>
<reference evidence="1 2" key="1">
    <citation type="submission" date="2019-04" db="EMBL/GenBank/DDBJ databases">
        <title>Friends and foes A comparative genomics studyof 23 Aspergillus species from section Flavi.</title>
        <authorList>
            <consortium name="DOE Joint Genome Institute"/>
            <person name="Kjaerbolling I."/>
            <person name="Vesth T."/>
            <person name="Frisvad J.C."/>
            <person name="Nybo J.L."/>
            <person name="Theobald S."/>
            <person name="Kildgaard S."/>
            <person name="Isbrandt T."/>
            <person name="Kuo A."/>
            <person name="Sato A."/>
            <person name="Lyhne E.K."/>
            <person name="Kogle M.E."/>
            <person name="Wiebenga A."/>
            <person name="Kun R.S."/>
            <person name="Lubbers R.J."/>
            <person name="Makela M.R."/>
            <person name="Barry K."/>
            <person name="Chovatia M."/>
            <person name="Clum A."/>
            <person name="Daum C."/>
            <person name="Haridas S."/>
            <person name="He G."/>
            <person name="LaButti K."/>
            <person name="Lipzen A."/>
            <person name="Mondo S."/>
            <person name="Riley R."/>
            <person name="Salamov A."/>
            <person name="Simmons B.A."/>
            <person name="Magnuson J.K."/>
            <person name="Henrissat B."/>
            <person name="Mortensen U.H."/>
            <person name="Larsen T.O."/>
            <person name="Devries R.P."/>
            <person name="Grigoriev I.V."/>
            <person name="Machida M."/>
            <person name="Baker S.E."/>
            <person name="Andersen M.R."/>
        </authorList>
    </citation>
    <scope>NUCLEOTIDE SEQUENCE [LARGE SCALE GENOMIC DNA]</scope>
    <source>
        <strain evidence="1 2">IBT 29228</strain>
    </source>
</reference>
<dbReference type="AlphaFoldDB" id="A0A5N7B2C9"/>
<proteinExistence type="predicted"/>
<name>A0A5N7B2C9_9EURO</name>
<dbReference type="OrthoDB" id="2117718at2759"/>
<evidence type="ECO:0000313" key="2">
    <source>
        <dbReference type="Proteomes" id="UP000326198"/>
    </source>
</evidence>
<keyword evidence="2" id="KW-1185">Reference proteome</keyword>